<dbReference type="RefSeq" id="XP_009043161.1">
    <property type="nucleotide sequence ID" value="XM_009044913.1"/>
</dbReference>
<protein>
    <submittedName>
        <fullName evidence="2">Uncharacterized protein</fullName>
    </submittedName>
</protein>
<gene>
    <name evidence="2" type="ORF">AURANDRAFT_69160</name>
</gene>
<accession>F0YRW9</accession>
<evidence type="ECO:0000256" key="1">
    <source>
        <dbReference type="SAM" id="SignalP"/>
    </source>
</evidence>
<dbReference type="InParanoid" id="F0YRW9"/>
<reference evidence="2 3" key="1">
    <citation type="journal article" date="2011" name="Proc. Natl. Acad. Sci. U.S.A.">
        <title>Niche of harmful alga Aureococcus anophagefferens revealed through ecogenomics.</title>
        <authorList>
            <person name="Gobler C.J."/>
            <person name="Berry D.L."/>
            <person name="Dyhrman S.T."/>
            <person name="Wilhelm S.W."/>
            <person name="Salamov A."/>
            <person name="Lobanov A.V."/>
            <person name="Zhang Y."/>
            <person name="Collier J.L."/>
            <person name="Wurch L.L."/>
            <person name="Kustka A.B."/>
            <person name="Dill B.D."/>
            <person name="Shah M."/>
            <person name="VerBerkmoes N.C."/>
            <person name="Kuo A."/>
            <person name="Terry A."/>
            <person name="Pangilinan J."/>
            <person name="Lindquist E.A."/>
            <person name="Lucas S."/>
            <person name="Paulsen I.T."/>
            <person name="Hattenrath-Lehmann T.K."/>
            <person name="Talmage S.C."/>
            <person name="Walker E.A."/>
            <person name="Koch F."/>
            <person name="Burson A.M."/>
            <person name="Marcoval M.A."/>
            <person name="Tang Y.Z."/>
            <person name="Lecleir G.R."/>
            <person name="Coyne K.J."/>
            <person name="Berg G.M."/>
            <person name="Bertrand E.M."/>
            <person name="Saito M.A."/>
            <person name="Gladyshev V.N."/>
            <person name="Grigoriev I.V."/>
        </authorList>
    </citation>
    <scope>NUCLEOTIDE SEQUENCE [LARGE SCALE GENOMIC DNA]</scope>
    <source>
        <strain evidence="3">CCMP 1984</strain>
    </source>
</reference>
<evidence type="ECO:0000313" key="3">
    <source>
        <dbReference type="Proteomes" id="UP000002729"/>
    </source>
</evidence>
<keyword evidence="3" id="KW-1185">Reference proteome</keyword>
<name>F0YRW9_AURAN</name>
<dbReference type="AlphaFoldDB" id="F0YRW9"/>
<feature type="chain" id="PRO_5012067776" evidence="1">
    <location>
        <begin position="16"/>
        <end position="196"/>
    </location>
</feature>
<dbReference type="Proteomes" id="UP000002729">
    <property type="component" value="Unassembled WGS sequence"/>
</dbReference>
<dbReference type="EMBL" id="GL833774">
    <property type="protein sequence ID" value="EGB02140.1"/>
    <property type="molecule type" value="Genomic_DNA"/>
</dbReference>
<dbReference type="KEGG" id="aaf:AURANDRAFT_69160"/>
<sequence length="196" mass="20238">MRLLAAALTLASTHAVHDIVDLYAKPDTSMRTQLGAHFQDGHPVNALVVFHLEGCVFCEITMGTMLYDTTHDGVLNATGIQPFKLLVDAEGTPNGTFTFCSGSADCVAQSKKILGVDPAALASFPTTYYYDAGGAASDVSDAKCGIAVRRDGPAGCAPATAAACAPAANDLSNWVCNAATKHAATDCAAASPAWER</sequence>
<evidence type="ECO:0000313" key="2">
    <source>
        <dbReference type="EMBL" id="EGB02140.1"/>
    </source>
</evidence>
<proteinExistence type="predicted"/>
<keyword evidence="1" id="KW-0732">Signal</keyword>
<feature type="non-terminal residue" evidence="2">
    <location>
        <position position="196"/>
    </location>
</feature>
<feature type="signal peptide" evidence="1">
    <location>
        <begin position="1"/>
        <end position="15"/>
    </location>
</feature>
<organism evidence="3">
    <name type="scientific">Aureococcus anophagefferens</name>
    <name type="common">Harmful bloom alga</name>
    <dbReference type="NCBI Taxonomy" id="44056"/>
    <lineage>
        <taxon>Eukaryota</taxon>
        <taxon>Sar</taxon>
        <taxon>Stramenopiles</taxon>
        <taxon>Ochrophyta</taxon>
        <taxon>Pelagophyceae</taxon>
        <taxon>Pelagomonadales</taxon>
        <taxon>Pelagomonadaceae</taxon>
        <taxon>Aureococcus</taxon>
    </lineage>
</organism>
<dbReference type="GeneID" id="20227282"/>